<evidence type="ECO:0000313" key="1">
    <source>
        <dbReference type="EMBL" id="DAD93574.1"/>
    </source>
</evidence>
<accession>A0A8S5NFU4</accession>
<dbReference type="EMBL" id="BK015162">
    <property type="protein sequence ID" value="DAD93574.1"/>
    <property type="molecule type" value="Genomic_DNA"/>
</dbReference>
<reference evidence="1" key="1">
    <citation type="journal article" date="2021" name="Proc. Natl. Acad. Sci. U.S.A.">
        <title>A Catalog of Tens of Thousands of Viruses from Human Metagenomes Reveals Hidden Associations with Chronic Diseases.</title>
        <authorList>
            <person name="Tisza M.J."/>
            <person name="Buck C.B."/>
        </authorList>
    </citation>
    <scope>NUCLEOTIDE SEQUENCE</scope>
    <source>
        <strain evidence="1">Ct2nF21</strain>
    </source>
</reference>
<name>A0A8S5NFU4_9CAUD</name>
<sequence length="51" mass="6215">MQRIVFGMSDTETKKFTLEWYTVCRNIRKAKKAPYFKNRKSSQGVNYSYKW</sequence>
<protein>
    <submittedName>
        <fullName evidence="1">Uncharacterized protein</fullName>
    </submittedName>
</protein>
<organism evidence="1">
    <name type="scientific">Podoviridae sp. ct2nF21</name>
    <dbReference type="NCBI Taxonomy" id="2826537"/>
    <lineage>
        <taxon>Viruses</taxon>
        <taxon>Duplodnaviria</taxon>
        <taxon>Heunggongvirae</taxon>
        <taxon>Uroviricota</taxon>
        <taxon>Caudoviricetes</taxon>
    </lineage>
</organism>
<proteinExistence type="predicted"/>